<organism evidence="1 2">
    <name type="scientific">Coccomyxa viridis</name>
    <dbReference type="NCBI Taxonomy" id="1274662"/>
    <lineage>
        <taxon>Eukaryota</taxon>
        <taxon>Viridiplantae</taxon>
        <taxon>Chlorophyta</taxon>
        <taxon>core chlorophytes</taxon>
        <taxon>Trebouxiophyceae</taxon>
        <taxon>Trebouxiophyceae incertae sedis</taxon>
        <taxon>Coccomyxaceae</taxon>
        <taxon>Coccomyxa</taxon>
    </lineage>
</organism>
<evidence type="ECO:0000313" key="2">
    <source>
        <dbReference type="Proteomes" id="UP001314263"/>
    </source>
</evidence>
<protein>
    <submittedName>
        <fullName evidence="1">Uncharacterized protein</fullName>
    </submittedName>
</protein>
<dbReference type="Proteomes" id="UP001314263">
    <property type="component" value="Unassembled WGS sequence"/>
</dbReference>
<comment type="caution">
    <text evidence="1">The sequence shown here is derived from an EMBL/GenBank/DDBJ whole genome shotgun (WGS) entry which is preliminary data.</text>
</comment>
<dbReference type="EMBL" id="CAUYUE010000001">
    <property type="protein sequence ID" value="CAK0732469.1"/>
    <property type="molecule type" value="Genomic_DNA"/>
</dbReference>
<gene>
    <name evidence="1" type="ORF">CVIRNUC_000135</name>
</gene>
<name>A0AAV1HQ33_9CHLO</name>
<evidence type="ECO:0000313" key="1">
    <source>
        <dbReference type="EMBL" id="CAK0732469.1"/>
    </source>
</evidence>
<proteinExistence type="predicted"/>
<reference evidence="1 2" key="1">
    <citation type="submission" date="2023-10" db="EMBL/GenBank/DDBJ databases">
        <authorList>
            <person name="Maclean D."/>
            <person name="Macfadyen A."/>
        </authorList>
    </citation>
    <scope>NUCLEOTIDE SEQUENCE [LARGE SCALE GENOMIC DNA]</scope>
</reference>
<keyword evidence="2" id="KW-1185">Reference proteome</keyword>
<dbReference type="AlphaFoldDB" id="A0AAV1HQ33"/>
<sequence length="101" mass="10901">MAPCGPVHPWASDNRPCLFLTAQHVPLPPADPSADSVLHAAHPFGAALLRTKQALSQGRTSFDVQQPSLRYVDSKKVSRMVGQDCAARIAAPSWYPCLHVS</sequence>
<accession>A0AAV1HQ33</accession>